<dbReference type="GO" id="GO:0016616">
    <property type="term" value="F:oxidoreductase activity, acting on the CH-OH group of donors, NAD or NADP as acceptor"/>
    <property type="evidence" value="ECO:0007669"/>
    <property type="project" value="TreeGrafter"/>
</dbReference>
<dbReference type="FunFam" id="3.40.50.720:FF:000084">
    <property type="entry name" value="Short-chain dehydrogenase reductase"/>
    <property type="match status" value="1"/>
</dbReference>
<dbReference type="PANTHER" id="PTHR42760">
    <property type="entry name" value="SHORT-CHAIN DEHYDROGENASES/REDUCTASES FAMILY MEMBER"/>
    <property type="match status" value="1"/>
</dbReference>
<dbReference type="InterPro" id="IPR036291">
    <property type="entry name" value="NAD(P)-bd_dom_sf"/>
</dbReference>
<dbReference type="AlphaFoldDB" id="A0A6A6E9Y5"/>
<dbReference type="EMBL" id="ML994625">
    <property type="protein sequence ID" value="KAF2187953.1"/>
    <property type="molecule type" value="Genomic_DNA"/>
</dbReference>
<evidence type="ECO:0000313" key="3">
    <source>
        <dbReference type="EMBL" id="KAF2187953.1"/>
    </source>
</evidence>
<evidence type="ECO:0000256" key="1">
    <source>
        <dbReference type="ARBA" id="ARBA00006484"/>
    </source>
</evidence>
<dbReference type="InterPro" id="IPR020904">
    <property type="entry name" value="Sc_DH/Rdtase_CS"/>
</dbReference>
<sequence>MSGRLQNKVAIITGASSGIGRTTALAYAREGAIIVCSDIRQEARGEKPESSNLTTMQELQNLGAKSIFVKCDTSSAQEVEELVKKAVEEYGRVDVMVNNAGIAIEATDPRPVWDYPEENWDKTMAVNLKGVFLGCKYASRQMKSQEPHPNGDRGWIINLSSVLGLGGTPASAGYVSSKHGVMGLTKTVAWDCAEHRIHVNAICPGCTDTRTSMTKAAFDVSEVKSQLERQHPFRGLGEAEDIAKAAVFLASEECSWITGIGLPVDGGYSSM</sequence>
<keyword evidence="4" id="KW-1185">Reference proteome</keyword>
<dbReference type="OrthoDB" id="417891at2759"/>
<dbReference type="PROSITE" id="PS00061">
    <property type="entry name" value="ADH_SHORT"/>
    <property type="match status" value="1"/>
</dbReference>
<reference evidence="3" key="1">
    <citation type="journal article" date="2020" name="Stud. Mycol.">
        <title>101 Dothideomycetes genomes: a test case for predicting lifestyles and emergence of pathogens.</title>
        <authorList>
            <person name="Haridas S."/>
            <person name="Albert R."/>
            <person name="Binder M."/>
            <person name="Bloem J."/>
            <person name="Labutti K."/>
            <person name="Salamov A."/>
            <person name="Andreopoulos B."/>
            <person name="Baker S."/>
            <person name="Barry K."/>
            <person name="Bills G."/>
            <person name="Bluhm B."/>
            <person name="Cannon C."/>
            <person name="Castanera R."/>
            <person name="Culley D."/>
            <person name="Daum C."/>
            <person name="Ezra D."/>
            <person name="Gonzalez J."/>
            <person name="Henrissat B."/>
            <person name="Kuo A."/>
            <person name="Liang C."/>
            <person name="Lipzen A."/>
            <person name="Lutzoni F."/>
            <person name="Magnuson J."/>
            <person name="Mondo S."/>
            <person name="Nolan M."/>
            <person name="Ohm R."/>
            <person name="Pangilinan J."/>
            <person name="Park H.-J."/>
            <person name="Ramirez L."/>
            <person name="Alfaro M."/>
            <person name="Sun H."/>
            <person name="Tritt A."/>
            <person name="Yoshinaga Y."/>
            <person name="Zwiers L.-H."/>
            <person name="Turgeon B."/>
            <person name="Goodwin S."/>
            <person name="Spatafora J."/>
            <person name="Crous P."/>
            <person name="Grigoriev I."/>
        </authorList>
    </citation>
    <scope>NUCLEOTIDE SEQUENCE</scope>
    <source>
        <strain evidence="3">CBS 207.26</strain>
    </source>
</reference>
<keyword evidence="2" id="KW-0521">NADP</keyword>
<organism evidence="3 4">
    <name type="scientific">Zopfia rhizophila CBS 207.26</name>
    <dbReference type="NCBI Taxonomy" id="1314779"/>
    <lineage>
        <taxon>Eukaryota</taxon>
        <taxon>Fungi</taxon>
        <taxon>Dikarya</taxon>
        <taxon>Ascomycota</taxon>
        <taxon>Pezizomycotina</taxon>
        <taxon>Dothideomycetes</taxon>
        <taxon>Dothideomycetes incertae sedis</taxon>
        <taxon>Zopfiaceae</taxon>
        <taxon>Zopfia</taxon>
    </lineage>
</organism>
<evidence type="ECO:0000256" key="2">
    <source>
        <dbReference type="ARBA" id="ARBA00022857"/>
    </source>
</evidence>
<dbReference type="Gene3D" id="3.40.50.720">
    <property type="entry name" value="NAD(P)-binding Rossmann-like Domain"/>
    <property type="match status" value="1"/>
</dbReference>
<dbReference type="PANTHER" id="PTHR42760:SF124">
    <property type="entry name" value="SHORT-CHAIN DEHYDROGENASE_REDUCTASE"/>
    <property type="match status" value="1"/>
</dbReference>
<dbReference type="Pfam" id="PF13561">
    <property type="entry name" value="adh_short_C2"/>
    <property type="match status" value="1"/>
</dbReference>
<dbReference type="Proteomes" id="UP000800200">
    <property type="component" value="Unassembled WGS sequence"/>
</dbReference>
<dbReference type="PRINTS" id="PR00080">
    <property type="entry name" value="SDRFAMILY"/>
</dbReference>
<dbReference type="InterPro" id="IPR002347">
    <property type="entry name" value="SDR_fam"/>
</dbReference>
<protein>
    <submittedName>
        <fullName evidence="3">Short-chain dehydrogenase/reductase-like protein</fullName>
    </submittedName>
</protein>
<name>A0A6A6E9Y5_9PEZI</name>
<comment type="similarity">
    <text evidence="1">Belongs to the short-chain dehydrogenases/reductases (SDR) family.</text>
</comment>
<dbReference type="PRINTS" id="PR00081">
    <property type="entry name" value="GDHRDH"/>
</dbReference>
<dbReference type="NCBIfam" id="NF005559">
    <property type="entry name" value="PRK07231.1"/>
    <property type="match status" value="1"/>
</dbReference>
<proteinExistence type="inferred from homology"/>
<dbReference type="SUPFAM" id="SSF51735">
    <property type="entry name" value="NAD(P)-binding Rossmann-fold domains"/>
    <property type="match status" value="1"/>
</dbReference>
<gene>
    <name evidence="3" type="ORF">K469DRAFT_567849</name>
</gene>
<dbReference type="CDD" id="cd05233">
    <property type="entry name" value="SDR_c"/>
    <property type="match status" value="1"/>
</dbReference>
<accession>A0A6A6E9Y5</accession>
<evidence type="ECO:0000313" key="4">
    <source>
        <dbReference type="Proteomes" id="UP000800200"/>
    </source>
</evidence>